<organism evidence="1">
    <name type="scientific">marine sediment metagenome</name>
    <dbReference type="NCBI Taxonomy" id="412755"/>
    <lineage>
        <taxon>unclassified sequences</taxon>
        <taxon>metagenomes</taxon>
        <taxon>ecological metagenomes</taxon>
    </lineage>
</organism>
<sequence>GECALGKYEGKSVDQILKERPIKESDIGWDIIIGGLKYDIKTLQSIKRPNLRFRFNIKKSIIDKDKGNDGYIWISMVRYVGRTVPFYWLVAGWMLKEEFLEKAVFHEAGELSM</sequence>
<proteinExistence type="predicted"/>
<dbReference type="AlphaFoldDB" id="X0ZBX8"/>
<dbReference type="EMBL" id="BARS01058148">
    <property type="protein sequence ID" value="GAG45901.1"/>
    <property type="molecule type" value="Genomic_DNA"/>
</dbReference>
<evidence type="ECO:0000313" key="1">
    <source>
        <dbReference type="EMBL" id="GAG45901.1"/>
    </source>
</evidence>
<comment type="caution">
    <text evidence="1">The sequence shown here is derived from an EMBL/GenBank/DDBJ whole genome shotgun (WGS) entry which is preliminary data.</text>
</comment>
<feature type="non-terminal residue" evidence="1">
    <location>
        <position position="113"/>
    </location>
</feature>
<protein>
    <submittedName>
        <fullName evidence="1">Uncharacterized protein</fullName>
    </submittedName>
</protein>
<accession>X0ZBX8</accession>
<reference evidence="1" key="1">
    <citation type="journal article" date="2014" name="Front. Microbiol.">
        <title>High frequency of phylogenetically diverse reductive dehalogenase-homologous genes in deep subseafloor sedimentary metagenomes.</title>
        <authorList>
            <person name="Kawai M."/>
            <person name="Futagami T."/>
            <person name="Toyoda A."/>
            <person name="Takaki Y."/>
            <person name="Nishi S."/>
            <person name="Hori S."/>
            <person name="Arai W."/>
            <person name="Tsubouchi T."/>
            <person name="Morono Y."/>
            <person name="Uchiyama I."/>
            <person name="Ito T."/>
            <person name="Fujiyama A."/>
            <person name="Inagaki F."/>
            <person name="Takami H."/>
        </authorList>
    </citation>
    <scope>NUCLEOTIDE SEQUENCE</scope>
    <source>
        <strain evidence="1">Expedition CK06-06</strain>
    </source>
</reference>
<name>X0ZBX8_9ZZZZ</name>
<feature type="non-terminal residue" evidence="1">
    <location>
        <position position="1"/>
    </location>
</feature>
<gene>
    <name evidence="1" type="ORF">S01H1_84947</name>
</gene>